<evidence type="ECO:0000259" key="1">
    <source>
        <dbReference type="Pfam" id="PF12697"/>
    </source>
</evidence>
<gene>
    <name evidence="2" type="ORF">METZ01_LOCUS23083</name>
</gene>
<dbReference type="GO" id="GO:0003824">
    <property type="term" value="F:catalytic activity"/>
    <property type="evidence" value="ECO:0007669"/>
    <property type="project" value="InterPro"/>
</dbReference>
<accession>A0A381PWB1</accession>
<dbReference type="SUPFAM" id="SSF53474">
    <property type="entry name" value="alpha/beta-Hydrolases"/>
    <property type="match status" value="1"/>
</dbReference>
<sequence length="282" mass="31172">MASPVEFSEQGTSKTVKAGGMDVHYHDVGSGDPIVLLHSYGPGTTGWITFHKILPALAQRYRCIVMDLPNFGRTGPVTYNEPLHNLQARTALALMDKLGIEKAHLIGNSQGGQSAMVVAMKNPERVNKLIFGACHIKTGGDLYLMGNRPSEGSRATNDVIADPTRENVHRYLRVHIDDQTLVTDDLIDYIHQNYTGHPDHVAANAASVSVPYDHGVDLPNIKAPSLIIWGRYDRMCVFEIGIAALNNIDDSRLVLLNNCGHWPPYEKPEEYTAHLLNFLENI</sequence>
<dbReference type="InterPro" id="IPR029058">
    <property type="entry name" value="AB_hydrolase_fold"/>
</dbReference>
<dbReference type="PRINTS" id="PR00412">
    <property type="entry name" value="EPOXHYDRLASE"/>
</dbReference>
<dbReference type="EMBL" id="UINC01001084">
    <property type="protein sequence ID" value="SUZ70229.1"/>
    <property type="molecule type" value="Genomic_DNA"/>
</dbReference>
<dbReference type="InterPro" id="IPR000639">
    <property type="entry name" value="Epox_hydrolase-like"/>
</dbReference>
<evidence type="ECO:0000313" key="2">
    <source>
        <dbReference type="EMBL" id="SUZ70229.1"/>
    </source>
</evidence>
<name>A0A381PWB1_9ZZZZ</name>
<feature type="domain" description="AB hydrolase-1" evidence="1">
    <location>
        <begin position="34"/>
        <end position="271"/>
    </location>
</feature>
<protein>
    <recommendedName>
        <fullName evidence="1">AB hydrolase-1 domain-containing protein</fullName>
    </recommendedName>
</protein>
<dbReference type="PANTHER" id="PTHR46438">
    <property type="entry name" value="ALPHA/BETA-HYDROLASES SUPERFAMILY PROTEIN"/>
    <property type="match status" value="1"/>
</dbReference>
<organism evidence="2">
    <name type="scientific">marine metagenome</name>
    <dbReference type="NCBI Taxonomy" id="408172"/>
    <lineage>
        <taxon>unclassified sequences</taxon>
        <taxon>metagenomes</taxon>
        <taxon>ecological metagenomes</taxon>
    </lineage>
</organism>
<reference evidence="2" key="1">
    <citation type="submission" date="2018-05" db="EMBL/GenBank/DDBJ databases">
        <authorList>
            <person name="Lanie J.A."/>
            <person name="Ng W.-L."/>
            <person name="Kazmierczak K.M."/>
            <person name="Andrzejewski T.M."/>
            <person name="Davidsen T.M."/>
            <person name="Wayne K.J."/>
            <person name="Tettelin H."/>
            <person name="Glass J.I."/>
            <person name="Rusch D."/>
            <person name="Podicherti R."/>
            <person name="Tsui H.-C.T."/>
            <person name="Winkler M.E."/>
        </authorList>
    </citation>
    <scope>NUCLEOTIDE SEQUENCE</scope>
</reference>
<dbReference type="Gene3D" id="3.40.50.1820">
    <property type="entry name" value="alpha/beta hydrolase"/>
    <property type="match status" value="1"/>
</dbReference>
<dbReference type="AlphaFoldDB" id="A0A381PWB1"/>
<dbReference type="PRINTS" id="PR00111">
    <property type="entry name" value="ABHYDROLASE"/>
</dbReference>
<dbReference type="InterPro" id="IPR000073">
    <property type="entry name" value="AB_hydrolase_1"/>
</dbReference>
<dbReference type="Pfam" id="PF12697">
    <property type="entry name" value="Abhydrolase_6"/>
    <property type="match status" value="1"/>
</dbReference>
<dbReference type="PANTHER" id="PTHR46438:SF11">
    <property type="entry name" value="LIPASE-RELATED"/>
    <property type="match status" value="1"/>
</dbReference>
<proteinExistence type="predicted"/>